<dbReference type="EMBL" id="CAWYQH010000079">
    <property type="protein sequence ID" value="CAK8681595.1"/>
    <property type="molecule type" value="Genomic_DNA"/>
</dbReference>
<dbReference type="CDD" id="cd00063">
    <property type="entry name" value="FN3"/>
    <property type="match status" value="1"/>
</dbReference>
<gene>
    <name evidence="1" type="ORF">CVLEPA_LOCUS11812</name>
    <name evidence="2" type="ORF">CVLEPA_LOCUS11815</name>
</gene>
<evidence type="ECO:0000313" key="1">
    <source>
        <dbReference type="EMBL" id="CAK8681592.1"/>
    </source>
</evidence>
<dbReference type="InterPro" id="IPR036116">
    <property type="entry name" value="FN3_sf"/>
</dbReference>
<protein>
    <recommendedName>
        <fullName evidence="4">Fibronectin type-III domain-containing protein</fullName>
    </recommendedName>
</protein>
<sequence length="132" mass="14392">MALPRTPANLTVGSINSTRAILNAEPSPDEAEFYQLIILRNIQPPTVVANETISNENISNPIHVVGLQPNSPYSAGISAVIKGVESPPLSTNFTTGWSQFQHMSNCFLDTEKMMLVKQNTIGYIEILSGKYS</sequence>
<evidence type="ECO:0000313" key="2">
    <source>
        <dbReference type="EMBL" id="CAK8681595.1"/>
    </source>
</evidence>
<proteinExistence type="predicted"/>
<evidence type="ECO:0000313" key="3">
    <source>
        <dbReference type="Proteomes" id="UP001642483"/>
    </source>
</evidence>
<dbReference type="Proteomes" id="UP001642483">
    <property type="component" value="Unassembled WGS sequence"/>
</dbReference>
<keyword evidence="3" id="KW-1185">Reference proteome</keyword>
<accession>A0ABP0FT05</accession>
<name>A0ABP0FT05_CLALP</name>
<comment type="caution">
    <text evidence="1">The sequence shown here is derived from an EMBL/GenBank/DDBJ whole genome shotgun (WGS) entry which is preliminary data.</text>
</comment>
<evidence type="ECO:0008006" key="4">
    <source>
        <dbReference type="Google" id="ProtNLM"/>
    </source>
</evidence>
<dbReference type="InterPro" id="IPR013783">
    <property type="entry name" value="Ig-like_fold"/>
</dbReference>
<reference evidence="1 3" key="1">
    <citation type="submission" date="2024-02" db="EMBL/GenBank/DDBJ databases">
        <authorList>
            <person name="Daric V."/>
            <person name="Darras S."/>
        </authorList>
    </citation>
    <scope>NUCLEOTIDE SEQUENCE [LARGE SCALE GENOMIC DNA]</scope>
</reference>
<dbReference type="Gene3D" id="2.60.40.10">
    <property type="entry name" value="Immunoglobulins"/>
    <property type="match status" value="1"/>
</dbReference>
<dbReference type="EMBL" id="CAWYQH010000079">
    <property type="protein sequence ID" value="CAK8681592.1"/>
    <property type="molecule type" value="Genomic_DNA"/>
</dbReference>
<organism evidence="1 3">
    <name type="scientific">Clavelina lepadiformis</name>
    <name type="common">Light-bulb sea squirt</name>
    <name type="synonym">Ascidia lepadiformis</name>
    <dbReference type="NCBI Taxonomy" id="159417"/>
    <lineage>
        <taxon>Eukaryota</taxon>
        <taxon>Metazoa</taxon>
        <taxon>Chordata</taxon>
        <taxon>Tunicata</taxon>
        <taxon>Ascidiacea</taxon>
        <taxon>Aplousobranchia</taxon>
        <taxon>Clavelinidae</taxon>
        <taxon>Clavelina</taxon>
    </lineage>
</organism>
<dbReference type="SUPFAM" id="SSF49265">
    <property type="entry name" value="Fibronectin type III"/>
    <property type="match status" value="1"/>
</dbReference>
<dbReference type="InterPro" id="IPR003961">
    <property type="entry name" value="FN3_dom"/>
</dbReference>